<gene>
    <name evidence="5" type="ORF">EF807_00690</name>
</gene>
<dbReference type="Gene3D" id="3.30.300.30">
    <property type="match status" value="1"/>
</dbReference>
<proteinExistence type="inferred from homology"/>
<dbReference type="SUPFAM" id="SSF56801">
    <property type="entry name" value="Acetyl-CoA synthetase-like"/>
    <property type="match status" value="1"/>
</dbReference>
<dbReference type="PANTHER" id="PTHR43201:SF5">
    <property type="entry name" value="MEDIUM-CHAIN ACYL-COA LIGASE ACSF2, MITOCHONDRIAL"/>
    <property type="match status" value="1"/>
</dbReference>
<dbReference type="GO" id="GO:0031956">
    <property type="term" value="F:medium-chain fatty acid-CoA ligase activity"/>
    <property type="evidence" value="ECO:0007669"/>
    <property type="project" value="TreeGrafter"/>
</dbReference>
<dbReference type="GO" id="GO:0006631">
    <property type="term" value="P:fatty acid metabolic process"/>
    <property type="evidence" value="ECO:0007669"/>
    <property type="project" value="TreeGrafter"/>
</dbReference>
<feature type="domain" description="AMP-dependent synthetase/ligase" evidence="3">
    <location>
        <begin position="27"/>
        <end position="410"/>
    </location>
</feature>
<accession>A0A520KZ09</accession>
<sequence>MILVKPEQIEEYEEKKVWVKETMLDVFKESIENYPERMALVDPPNKEELVGLKPERLTYRELNDAIDAVATGLLNRGIKKDDIIIGQLPNTWELVMLYLAVCRVGGIFSAIPVQWREKELEYIFNLAEAKAFITAEEFHGFKHLEMGKRLQPKSKLGHVISLEEIREMAKGRIEKDELDKIEIDANDLFNIEWTSGTEAEPKACPMSHNNWRYAFTVVTKACLLEKGDTILCLAPMVNMTAIGVNFMPWLATSGTLVLHHPIDPAVLIRQIMEERVNFTIMVPAMLNMILKHPDVDKFDFSSMRTLSSGSAPLPLFALREFKRRWGIEIINIWGQNEGTGNFSGPLTTPELEKRVDMFPRLSKEMQWGIDPGMDATETKIVDVETGKDLSKPGDVGELVWRGPFTIPCYFNQPGFTEKAFDKDEFFHTGDLFMIRDDKFISFFDRKKDIIIRGGFNISAQEIENLLQGHPKIADAAAVAMPDEAMGEKTCVYVVPKKGETVTLDEVTSFMKEQDIAVYKLPERLEITDEIPRNPLGKAIKAKLREDIKKKIKAE</sequence>
<dbReference type="EMBL" id="RXIL01000011">
    <property type="protein sequence ID" value="RZN73385.1"/>
    <property type="molecule type" value="Genomic_DNA"/>
</dbReference>
<reference evidence="5 6" key="1">
    <citation type="journal article" date="2019" name="Nat. Microbiol.">
        <title>Wide diversity of methane and short-chain alkane metabolisms in uncultured archaea.</title>
        <authorList>
            <person name="Borrel G."/>
            <person name="Adam P.S."/>
            <person name="McKay L.J."/>
            <person name="Chen L.X."/>
            <person name="Sierra-Garcia I.N."/>
            <person name="Sieber C.M."/>
            <person name="Letourneur Q."/>
            <person name="Ghozlane A."/>
            <person name="Andersen G.L."/>
            <person name="Li W.J."/>
            <person name="Hallam S.J."/>
            <person name="Muyzer G."/>
            <person name="de Oliveira V.M."/>
            <person name="Inskeep W.P."/>
            <person name="Banfield J.F."/>
            <person name="Gribaldo S."/>
        </authorList>
    </citation>
    <scope>NUCLEOTIDE SEQUENCE [LARGE SCALE GENOMIC DNA]</scope>
    <source>
        <strain evidence="5">NM1b</strain>
    </source>
</reference>
<evidence type="ECO:0000256" key="2">
    <source>
        <dbReference type="ARBA" id="ARBA00022598"/>
    </source>
</evidence>
<organism evidence="5 6">
    <name type="scientific">Candidatus Methanolliviera hydrocarbonicum</name>
    <dbReference type="NCBI Taxonomy" id="2491085"/>
    <lineage>
        <taxon>Archaea</taxon>
        <taxon>Methanobacteriati</taxon>
        <taxon>Methanobacteriota</taxon>
        <taxon>Candidatus Methanoliparia</taxon>
        <taxon>Candidatus Methanoliparales</taxon>
        <taxon>Candidatus Methanollivieraceae</taxon>
        <taxon>Candidatus Methanolliviera</taxon>
    </lineage>
</organism>
<dbReference type="Proteomes" id="UP000320766">
    <property type="component" value="Unassembled WGS sequence"/>
</dbReference>
<dbReference type="Gene3D" id="3.40.50.12780">
    <property type="entry name" value="N-terminal domain of ligase-like"/>
    <property type="match status" value="1"/>
</dbReference>
<dbReference type="InterPro" id="IPR045851">
    <property type="entry name" value="AMP-bd_C_sf"/>
</dbReference>
<dbReference type="InterPro" id="IPR000873">
    <property type="entry name" value="AMP-dep_synth/lig_dom"/>
</dbReference>
<comment type="similarity">
    <text evidence="1">Belongs to the ATP-dependent AMP-binding enzyme family.</text>
</comment>
<name>A0A520KZ09_9EURY</name>
<dbReference type="InterPro" id="IPR042099">
    <property type="entry name" value="ANL_N_sf"/>
</dbReference>
<dbReference type="PANTHER" id="PTHR43201">
    <property type="entry name" value="ACYL-COA SYNTHETASE"/>
    <property type="match status" value="1"/>
</dbReference>
<feature type="domain" description="AMP-binding enzyme C-terminal" evidence="4">
    <location>
        <begin position="461"/>
        <end position="537"/>
    </location>
</feature>
<protein>
    <submittedName>
        <fullName evidence="5">(2,3-dihydroxybenzoyl)adenylate synthase</fullName>
    </submittedName>
</protein>
<evidence type="ECO:0000259" key="4">
    <source>
        <dbReference type="Pfam" id="PF13193"/>
    </source>
</evidence>
<evidence type="ECO:0000313" key="6">
    <source>
        <dbReference type="Proteomes" id="UP000320766"/>
    </source>
</evidence>
<dbReference type="InterPro" id="IPR025110">
    <property type="entry name" value="AMP-bd_C"/>
</dbReference>
<evidence type="ECO:0000313" key="5">
    <source>
        <dbReference type="EMBL" id="RZN73385.1"/>
    </source>
</evidence>
<dbReference type="AlphaFoldDB" id="A0A520KZ09"/>
<dbReference type="Pfam" id="PF00501">
    <property type="entry name" value="AMP-binding"/>
    <property type="match status" value="1"/>
</dbReference>
<keyword evidence="2" id="KW-0436">Ligase</keyword>
<dbReference type="FunFam" id="3.30.300.30:FF:000008">
    <property type="entry name" value="2,3-dihydroxybenzoate-AMP ligase"/>
    <property type="match status" value="1"/>
</dbReference>
<dbReference type="Pfam" id="PF13193">
    <property type="entry name" value="AMP-binding_C"/>
    <property type="match status" value="1"/>
</dbReference>
<comment type="caution">
    <text evidence="5">The sequence shown here is derived from an EMBL/GenBank/DDBJ whole genome shotgun (WGS) entry which is preliminary data.</text>
</comment>
<evidence type="ECO:0000256" key="1">
    <source>
        <dbReference type="ARBA" id="ARBA00006432"/>
    </source>
</evidence>
<evidence type="ECO:0000259" key="3">
    <source>
        <dbReference type="Pfam" id="PF00501"/>
    </source>
</evidence>